<dbReference type="PROSITE" id="PS00740">
    <property type="entry name" value="MAM_1"/>
    <property type="match status" value="3"/>
</dbReference>
<keyword evidence="1" id="KW-0677">Repeat</keyword>
<dbReference type="SUPFAM" id="SSF49899">
    <property type="entry name" value="Concanavalin A-like lectins/glucanases"/>
    <property type="match status" value="36"/>
</dbReference>
<feature type="domain" description="MAM" evidence="7">
    <location>
        <begin position="4135"/>
        <end position="4300"/>
    </location>
</feature>
<feature type="disulfide bond" evidence="3">
    <location>
        <begin position="5333"/>
        <end position="5348"/>
    </location>
</feature>
<dbReference type="PANTHER" id="PTHR23282">
    <property type="entry name" value="APICAL ENDOSOMAL GLYCOPROTEIN PRECURSOR"/>
    <property type="match status" value="1"/>
</dbReference>
<feature type="disulfide bond" evidence="3">
    <location>
        <begin position="6162"/>
        <end position="6177"/>
    </location>
</feature>
<evidence type="ECO:0000256" key="5">
    <source>
        <dbReference type="SAM" id="Phobius"/>
    </source>
</evidence>
<feature type="disulfide bond" evidence="3">
    <location>
        <begin position="6350"/>
        <end position="6362"/>
    </location>
</feature>
<feature type="domain" description="MAM" evidence="7">
    <location>
        <begin position="2032"/>
        <end position="2179"/>
    </location>
</feature>
<feature type="domain" description="MAM" evidence="7">
    <location>
        <begin position="2188"/>
        <end position="2347"/>
    </location>
</feature>
<dbReference type="Pfam" id="PF00057">
    <property type="entry name" value="Ldl_recept_a"/>
    <property type="match status" value="5"/>
</dbReference>
<feature type="disulfide bond" evidence="3">
    <location>
        <begin position="5932"/>
        <end position="5950"/>
    </location>
</feature>
<dbReference type="SMART" id="SM00137">
    <property type="entry name" value="MAM"/>
    <property type="match status" value="34"/>
</dbReference>
<feature type="domain" description="MAM" evidence="7">
    <location>
        <begin position="3343"/>
        <end position="3501"/>
    </location>
</feature>
<feature type="disulfide bond" evidence="3">
    <location>
        <begin position="4100"/>
        <end position="4112"/>
    </location>
</feature>
<feature type="domain" description="MAM" evidence="7">
    <location>
        <begin position="2684"/>
        <end position="2838"/>
    </location>
</feature>
<accession>A0A9Q1HKJ0</accession>
<feature type="domain" description="MAM" evidence="7">
    <location>
        <begin position="3708"/>
        <end position="3866"/>
    </location>
</feature>
<keyword evidence="9" id="KW-1185">Reference proteome</keyword>
<keyword evidence="6" id="KW-0732">Signal</keyword>
<dbReference type="GO" id="GO:0016020">
    <property type="term" value="C:membrane"/>
    <property type="evidence" value="ECO:0007669"/>
    <property type="project" value="InterPro"/>
</dbReference>
<feature type="domain" description="MAM" evidence="7">
    <location>
        <begin position="34"/>
        <end position="192"/>
    </location>
</feature>
<feature type="chain" id="PRO_5040355672" evidence="6">
    <location>
        <begin position="33"/>
        <end position="6676"/>
    </location>
</feature>
<name>A0A9Q1HKJ0_HOLLE</name>
<keyword evidence="5" id="KW-0812">Transmembrane</keyword>
<dbReference type="CDD" id="cd00112">
    <property type="entry name" value="LDLa"/>
    <property type="match status" value="10"/>
</dbReference>
<dbReference type="SUPFAM" id="SSF57424">
    <property type="entry name" value="LDL receptor-like module"/>
    <property type="match status" value="7"/>
</dbReference>
<dbReference type="CDD" id="cd06263">
    <property type="entry name" value="MAM"/>
    <property type="match status" value="33"/>
</dbReference>
<feature type="disulfide bond" evidence="3">
    <location>
        <begin position="5742"/>
        <end position="5760"/>
    </location>
</feature>
<keyword evidence="5" id="KW-0472">Membrane</keyword>
<dbReference type="OrthoDB" id="412155at2759"/>
<dbReference type="InterPro" id="IPR002172">
    <property type="entry name" value="LDrepeatLR_classA_rpt"/>
</dbReference>
<feature type="domain" description="MAM" evidence="7">
    <location>
        <begin position="3912"/>
        <end position="4076"/>
    </location>
</feature>
<organism evidence="8 9">
    <name type="scientific">Holothuria leucospilota</name>
    <name type="common">Black long sea cucumber</name>
    <name type="synonym">Mertensiothuria leucospilota</name>
    <dbReference type="NCBI Taxonomy" id="206669"/>
    <lineage>
        <taxon>Eukaryota</taxon>
        <taxon>Metazoa</taxon>
        <taxon>Echinodermata</taxon>
        <taxon>Eleutherozoa</taxon>
        <taxon>Echinozoa</taxon>
        <taxon>Holothuroidea</taxon>
        <taxon>Aspidochirotacea</taxon>
        <taxon>Aspidochirotida</taxon>
        <taxon>Holothuriidae</taxon>
        <taxon>Holothuria</taxon>
    </lineage>
</organism>
<dbReference type="PROSITE" id="PS01209">
    <property type="entry name" value="LDLRA_1"/>
    <property type="match status" value="6"/>
</dbReference>
<dbReference type="Proteomes" id="UP001152320">
    <property type="component" value="Chromosome 1"/>
</dbReference>
<keyword evidence="5" id="KW-1133">Transmembrane helix</keyword>
<feature type="domain" description="MAM" evidence="7">
    <location>
        <begin position="540"/>
        <end position="703"/>
    </location>
</feature>
<feature type="domain" description="MAM" evidence="7">
    <location>
        <begin position="6179"/>
        <end position="6343"/>
    </location>
</feature>
<feature type="signal peptide" evidence="6">
    <location>
        <begin position="1"/>
        <end position="32"/>
    </location>
</feature>
<dbReference type="InterPro" id="IPR000998">
    <property type="entry name" value="MAM_dom"/>
</dbReference>
<dbReference type="InterPro" id="IPR036055">
    <property type="entry name" value="LDL_receptor-like_sf"/>
</dbReference>
<dbReference type="Gene3D" id="4.10.400.10">
    <property type="entry name" value="Low-density Lipoprotein Receptor"/>
    <property type="match status" value="8"/>
</dbReference>
<feature type="domain" description="MAM" evidence="7">
    <location>
        <begin position="4822"/>
        <end position="4981"/>
    </location>
</feature>
<reference evidence="8" key="1">
    <citation type="submission" date="2021-10" db="EMBL/GenBank/DDBJ databases">
        <title>Tropical sea cucumber genome reveals ecological adaptation and Cuvierian tubules defense mechanism.</title>
        <authorList>
            <person name="Chen T."/>
        </authorList>
    </citation>
    <scope>NUCLEOTIDE SEQUENCE</scope>
    <source>
        <strain evidence="8">Nanhai2018</strain>
        <tissue evidence="8">Muscle</tissue>
    </source>
</reference>
<feature type="disulfide bond" evidence="3">
    <location>
        <begin position="3874"/>
        <end position="3886"/>
    </location>
</feature>
<evidence type="ECO:0000313" key="9">
    <source>
        <dbReference type="Proteomes" id="UP001152320"/>
    </source>
</evidence>
<feature type="domain" description="MAM" evidence="7">
    <location>
        <begin position="5556"/>
        <end position="5716"/>
    </location>
</feature>
<comment type="caution">
    <text evidence="8">The sequence shown here is derived from an EMBL/GenBank/DDBJ whole genome shotgun (WGS) entry which is preliminary data.</text>
</comment>
<dbReference type="InterPro" id="IPR023415">
    <property type="entry name" value="LDLR_class-A_CS"/>
</dbReference>
<feature type="domain" description="MAM" evidence="7">
    <location>
        <begin position="5350"/>
        <end position="5508"/>
    </location>
</feature>
<evidence type="ECO:0000259" key="7">
    <source>
        <dbReference type="PROSITE" id="PS50060"/>
    </source>
</evidence>
<feature type="disulfide bond" evidence="3">
    <location>
        <begin position="5523"/>
        <end position="5541"/>
    </location>
</feature>
<proteinExistence type="predicted"/>
<dbReference type="PROSITE" id="PS50068">
    <property type="entry name" value="LDLRA_2"/>
    <property type="match status" value="12"/>
</dbReference>
<protein>
    <submittedName>
        <fullName evidence="8">MAM and LDL-receptor class A domain-containing protein 1</fullName>
    </submittedName>
</protein>
<evidence type="ECO:0000256" key="1">
    <source>
        <dbReference type="ARBA" id="ARBA00022737"/>
    </source>
</evidence>
<feature type="domain" description="MAM" evidence="7">
    <location>
        <begin position="5148"/>
        <end position="5311"/>
    </location>
</feature>
<feature type="disulfide bond" evidence="3">
    <location>
        <begin position="1781"/>
        <end position="1796"/>
    </location>
</feature>
<evidence type="ECO:0000256" key="3">
    <source>
        <dbReference type="PROSITE-ProRule" id="PRU00124"/>
    </source>
</evidence>
<feature type="domain" description="MAM" evidence="7">
    <location>
        <begin position="865"/>
        <end position="1025"/>
    </location>
</feature>
<feature type="domain" description="MAM" evidence="7">
    <location>
        <begin position="705"/>
        <end position="863"/>
    </location>
</feature>
<evidence type="ECO:0000313" key="8">
    <source>
        <dbReference type="EMBL" id="KAJ8050669.1"/>
    </source>
</evidence>
<feature type="domain" description="MAM" evidence="7">
    <location>
        <begin position="2840"/>
        <end position="3000"/>
    </location>
</feature>
<feature type="disulfide bond" evidence="3">
    <location>
        <begin position="4107"/>
        <end position="4125"/>
    </location>
</feature>
<feature type="disulfide bond" evidence="3">
    <location>
        <begin position="1576"/>
        <end position="1591"/>
    </location>
</feature>
<dbReference type="FunFam" id="2.60.120.200:FF:000128">
    <property type="entry name" value="enteropeptidase isoform X2"/>
    <property type="match status" value="2"/>
</dbReference>
<feature type="domain" description="MAM" evidence="7">
    <location>
        <begin position="3003"/>
        <end position="3163"/>
    </location>
</feature>
<feature type="domain" description="MAM" evidence="7">
    <location>
        <begin position="2514"/>
        <end position="2676"/>
    </location>
</feature>
<feature type="region of interest" description="Disordered" evidence="4">
    <location>
        <begin position="6553"/>
        <end position="6581"/>
    </location>
</feature>
<feature type="domain" description="MAM" evidence="7">
    <location>
        <begin position="5770"/>
        <end position="5922"/>
    </location>
</feature>
<feature type="domain" description="MAM" evidence="7">
    <location>
        <begin position="4476"/>
        <end position="4640"/>
    </location>
</feature>
<keyword evidence="2 3" id="KW-1015">Disulfide bond</keyword>
<feature type="disulfide bond" evidence="3">
    <location>
        <begin position="5735"/>
        <end position="5747"/>
    </location>
</feature>
<feature type="disulfide bond" evidence="3">
    <location>
        <begin position="3893"/>
        <end position="3908"/>
    </location>
</feature>
<dbReference type="Gene3D" id="2.60.120.200">
    <property type="match status" value="36"/>
</dbReference>
<feature type="domain" description="MAM" evidence="7">
    <location>
        <begin position="4304"/>
        <end position="4474"/>
    </location>
</feature>
<sequence length="6676" mass="738282">MVYFIHIIMQPRNYITWLSCVALLCILNTANALYECDFETNFCGYVQAKDDNLDWTRYKGSTSSVDTGPSVDHTLKTVNGYYIYLETSTGGTGYKARLESPSLTGTNKYCLEFYYHMYGATMGTLNVYAKTTSLGSAIWTKTGTQGDRWILAQVPFKTSTTTEIVYEAVRGTSFTSDMALDDVGIVTGDCPIRGIDDCDFENTVICGYTQDSADDFDWTRRSGSTPSAGTGPSVDYTFGTATGSYMYTEVNNRQAGNIARLNSISLNPAEWGESLCWTFHYHMYGSNIGTLNVKESGNPIALWTRSGDFGNSWYTGQFQTNQAKSYTVSFEAVATGGERGDIAIDDIGFINGTCSDVEGSCDFESDNCIWTNSRNDDFDWIRHTGLTSTGATGPGTDHTTGTNKGYYLYIEANSATLFGMNALLLSAPIQPDGDHECMRFWYNMYGDDIGSLRVYATRDLTNPYLETELLWGRFGEASLTQNQWLEGRVPLNSSYLYRMEFEGTRGAGSYGDLAIDDIVFDTKSCSLFPDEANPVNFLTFECDFEASICGWTQEKDDDFDWLVDRVGTPTSSTGPSDDHTLIGNGHYIFTESSSPQTKGDKARLTSPLMSPDDDGLVCFYFWYHMFGKTMGTLRVYLTTGPGAGTEKVVWLNTGDRGNQWKEGFVQIQTFFNWKVTLEGEIADINYGDMAVDDVSYSVGKCPDNGFCHFELDFCDWYQEKQYDDFDWKRGKGSETGSVGAPVDKTTNTDQGYFIYLDTQGRADGDSAMLYSYNLTAGRDYCMTFWYLYAGAGGLQILWRHPNERDRYLLWQKPSAAGQKWLYTTVSVTPPDPAQLIIRGVVSTQQNARIAIDEVTIGYGICSMPADCTFDEGYCGWLQDTTDDFDWTRDSGGTPSSGTGPPTDHTPGALLGFYLYIESSSENEFEEARIISAPMKPTFSSCFELWYHMYGEGTGTLNVYLQRLISGTRTLLFTQSGNKGNVWLQARMDIYSSTDYEMVIEAVEGQSFTSDIAIDDTKMYNYPCYTSVTTQAPTVPPVYLPGFLDCDFEGNDLCLWSQVPDGPGDDFDWDLTTGSSSSVGTGPPADHTKKNKEGHYIHIDVSSQPQDAVARIISPVVAMDGLNYTHSCLEFWYHMYGPHVDTLNLLITDDPNDFTSAPVWTRATNQGYDWVYEQIQISNMTDDFYYVFEGYAGASFQGDIALDDIIVINGTCPGRKVCDFEVDQCGYTNIDNPLYPYQWQRGSPRDNPHLGIPRDHTYSSEYGHYMYIEPFTDTNMSYYGVLVSPLYEFTEDAIYIKTSYWSITDIAHSLTFVIAAFQSVSGDVMEVALETEVDVSVSAEDKEFWQNRVTYIIPQPGYTSFYLYLYGGFFYPFEAEPLAVDDIEVLPITIFSYIYMCTFETDTCSWANTQYGDEFDWFRHSGGTPSFGTGPSVDHTLGTPAGWYMFIEGSHQVPGARARLESPLNYASTYEYCIQFWYHMYGEAVGTLTLSWESASRSYTLWSISGDQGDQWMYAQETYFPPEDYRLVFEATTGAGISADIAIDDVYYMMTCFNPTPDPKFDCQSVPAKVIPSSQVCDWSVDCATGLDEMMCMPNSFEEGLGRYSVLPYFLYPWVNSTVLDGRGPQMDWSGSTTNGTYMMVDTANPFLAGEPVAVLVSPEIQQVYGSSCQISFWYYMAGDAGRLIVAFSPTDNPVEQTIVARLYGNQGEVWQEAIVNLDRIAKPFQLVFEALPSLGANEIIAIDEITESATTVCGPPERQASCQSGEFRCSNGACISPDVLCDFTDDCGDFSDELQCSEVDSLRCSFETGLCLYGQSTNGQDDGDWLLTSGQVIDNVDMSAPTRDHTRNDIGGQFMYFDQSQPGVDENFKVWLTSPSVTPGVSGGACVLKVWLYMWGDDAGTLNIYYRQNYAGPLTLFQSYGQSRNYDFWQDLQMKLPWNGLGQVVFEATGASGPDGSIAIDDITMLGDCTYSSQSIPGTPTTYVPPTGSTQAPECLKEWYICPSNPDICVTPGQMCNFYNNCPTGEDESACGNCEYNNGDFCGAQNVVGWVEVPAGFYPQYPLLDANEIPTAKGSYLATFVSYSSLTTPMLGPSGSLCQFEFDYFMQGDPGYLEVYLVTVTTTTLLIRVDGDQGSSWQHAAFTLGEQSLRFQIQIVNQRFSSSSAQVAIDRLNYINCDTGSTQPSKDANCTFEAGTCGYYQLKDDDIDWTRHKGSTSSTNTGPSTDHTTGSGYYMYIETSSPAIAYAKAKLALHPQRPTDDQGLCLTFYYHMFGDTINTLNVFLVSGTQSDLIFTRAQSQGNKWRQGQVQVKTSFGWQVIFEANRGTSFTGDIAIDDVFFFPGPCVASGQCSFENGFCYWTQDGLDDFDWSVGSGGTLYQGTGPPTDHTTGSPLGSFAYAYNQFPRGFGEVARLYSPLYQENTGSRCLILYYVVNGNDIGALSVSIYDVIMDQITGPVLEIFGSVDTTWRKATAPLSSSHPYQVIIQALIGSSSIGSIAMDDVLISEQACPREGFCDFEDDLCTWENSYGKGDNFDWIQNNGPTTSSSTGPSVDHTLGTAMGSYLYIETSSGSTGYRAWLDSQFYPPSNGKFSCLNFWYHMYGSTVGSLNVYVKDEDKMTKLWDEAGDHGDQWIQGQVNVYNEKQYQIVIEGVRGTSSTGDIAIDDLDVDEKTCDNAPGGDSVMDCTFERDLCSYVQDTTDEFDWERGMDGLNGPQYDHTTGSGSYVYLNMTKNHNSGDRARLVSPLQLPSSTGNCLTFWYHISGINVDRFAVYLRQDDTDSMIFTRMGGQGDEWIRGEKNIQQEAGWQVVFEGRYGTNDVGHMALDDIVLDLSPCTADLECDFETDFCGWEQSTNDNLEWTRYKGSTPSGSTGPTTDHTTGTSAGYYIYLETSSGSTNYNAQLFSPMYSYTDGDCFTMWYHMYGATVNALLVKTYVPLTDTYSTVFERRGISANEWRMTTMTVSARHNYQIVLEALKGSSVTGDIAVDDIKLTPGPCPGNPGFCNFDTGMCAWINDRVADDWDWERTRGLSGAFYNPGTDHTTDTDKGFYMSFPIIPPTVSQGDHATLISEYIQPVSGCFRMWYHMTGSATGTLRVYARTSSTQYTIVTLNGDAGNIWNFLQQPFTQKAEFKVYIDASSSSAKGSGHIAIDDVDIALVTCSALTTAAPTVPVTTPAPTQPIGIYDCSFEEDFCLWQLDPTGQTDWERTIGTTSSSDTGPIGDHTTGGLFGWFIHVDSSGSYNEQARIILPQITSGSQGKCIRFWYNMYGADVNTLNMIVRKGAVDTLMWTKTGSQGQPWFLAQVHTTGTFDAVFEVVTSSGTKGDICLDDITFWDSECPAPDICDFEQGPESCGITQDGTDEYDWYWTNGAAGKDRPDKDATTGTDQGFYYLFNATTSTLRENRASFFTKLLPANEFCLQFWFRTSGFNARLDVYGELNGNSIPMGSFNKIESANGRWHLGQVDIDGGVEFKVRFTGTLKLDDEYIAVDDMDFSKLTCSELGTSNFEDGFGTYVNLDGDDFDWIRQAGNTPNENTGPDVDHTLNNEFGNYVFIDTSPPRVVDEKAWLMTDTNTDVIGPSCLSVWYHMYGDSLGTLNLYQRTQEADYDEWRLIQQWTDNKGDYWHNELVEIAAFVPQIQLVFEGVVGAGNKGDIALDDLQLFFGTCVPPTIPQCVFECDGGSLCLSDPNQICNFVDDCNDASDEALCGQCDFESGWCNYQEVSTGSYRWTNSTGATPTANTGPTTDHTLGTEDGSYLYVDASSGSGFSEAIVRTPELRQSAPGCLLTFWVHIQGNDIGELGIYLTQNTLKTLIFKIEDPLGPDWVQIQVGIGRIIGPFQVQFEAVRSFSVLGDIAIDDITLTGCSFPVDSETVCRNGEFRCGSRACIDQSRVCDLTDDCGDNTDESDCAGFVSCSFEYGLCTWLQLTNDELDWYWGTGSTPTGYTGPERDHTTGLATGHYLYLEASSPRRMGDRARLGSPNFRASDDSCEIRFYYHMFGDDIGRLSVYKRKIINGPLQLLWSRQDNLGDFYERTDIVLANNTDFDIFQIIIEATVGDGNQGDIAIDDISFTDSCQLRNDTQLPEVTTQPPASQMTTMRPCRDGDFVCKNGFCVALDKRCDGTPDCFDGSDEDFCGDCNFESDQCGWQVVPTGVYVWQRQMARDAPSSIAPSTDHTTLGPNGYYMYVDQSQGTFGLAALLQSPQILGETGTRCQMEYWYHMYGGEAGSLVISVYENLIPVSSMSLTGNQGQQWNRGVLDVGPRSAGQYYIRFEATPGGGFGDPDTVADIAIDDIAFINCGVSSYINCDFGPKDAKTFCGWQQDTADVADWTLRTGDTPTYFTGPKGDHTTEGPGPTDYGTETYIYFEVSNLKSGDNCRLLSGSIKPTGDEEYCFSFWYHMYGSTIGDLNVYMKSLNEEKLLFHKRGTQEFKWLQGYRTIKTSNSFEIIMEGVRRSGYEGDIALDDLSYDPFPCPPPVECEFESDFCEWYNVDDDTPGFDWQRGMNGDPNLGTGPPVDHSSESTTAYFAFANVASMPELSEARLASPPFDRTGIQCLTFFYNIYGDDIGTLFVYKQDEGDNFVSPSWQKSGDQGQYWRQAQVEISPTTGKTFQVYFEAIAGSSTSGYMALDDITVLPGVCPVTDFCTFEQNLCTWTNDFTNDDFDWIRDGAGTGSGGTGPDVDHTLNSARGYYMLIEANNKSPGDKAWFVSDRIPPTAGRCLDFWYHMYGSAVDTLNLYQQNVNSITPTLIWTRTGNLGNVWLDSKVTLQETNEFWVFFEGIVGKNATADIALDDVYIQDLPCSTTPAPPTTTTLPPTYAPDSHDCNFEQGFCLWSQDTTDDLNWTRKSGSTSSIDTGPSYDHTLGTSAGYYIFLETSSGTLDDYARLISSSLSSDNSTQYCLEFYYHMYGADINALSVYIRQGVDQLIWTKTQNQGNFWLQALVNIPVTGIYQVIFEATRGKSYQGDIAVDDIRFYLGSCPPSVLCNLEFDDCGYTQSPTNDFPWNRIRAGDSQTNLKRDHSYQTSAGHYMYADFNGQPSNAKAGIISPDFNPTSGSCLNFFFAPVGDLDAGTLSVRRRSPGGAELEVWSTLIGRLHQWHLAQATVSSAQPGEKYSVIFEANRDVGTTNGGVAIDDIETQPGICPVTAADCDFESGDICGWQQVDDPDDDFDWTVVSGSTTTSGTGPSKDHTLNSKDGHYAFIESSSPNLAGDFAQLLSPMFSGYYNRCLEFYYHMFGDDSGTFSVYRRVEDLSMINVFTQTDNKGDVWRKGLVTMDDTVAVYDIIIEATVGGFQGDIAIDDVRVFDGVCPDEIDSCPYYCGTGEYCIDTLQVCDFFPDCPTQSDEEECGYACQFESGLCGWTSEYTGAFRWLRSRGELPEDNTGPYVDHTTLSPLGYYMYVAPYSGSLSWASLTGPKVHNTATSCEMQFWALLSGANVGYIDVIVINDFSSWTALKIDGETGENVWRQQVVYIGRQTGTVQVAIRSSRSFAVQGAIAVDDIVFVSCDLPRPSTSCPPGDYYQCVNQVCISTNQVCDYNDDCGDFSEEDDEVCPYYTRCNFEDGMCEYVNVADDDDVDWQLGTGTQTNPLPPFDHTLLRPGGSFVYVGNAAANANKARLAGPVFQGGLGSDCRMRLWFYNYGSSPGSLQIAYRTGTTGPDQVLATIDGPIGNYWERYELVLNSAFDFQPMIIAVQNVGARSGVIAVDDITYTDRCVISLGSLPVNPPDGGTTVSPCGAGRWRCGDGGCIDRTQLCDYTADCGDASDEAKCGQCDFETDTCGYMDKSLGNNVWTRTSVIQSQMGAMDAGGYFMSVVAGTGVFDEPAILKSVVLPPTSAKCVLQFWFQFQDDDDQATFDVFLMDYDNPDNKVSIWYPFGTNNFWKQETIALGRQTKDFMIHFEALLSDDDDVILLDDITMSDCAASSYDPCELQCTNGFCIPQSMECDFSDDCGDRTDEKTCDAYVERCSFETDLCNWSQMDDDDMDWAWLTGNNGQQGGAPGWDHTTLTSEGSYLYLYSLAGDENKAGRLGSVVFLSTNCVMRFWYHMYGENVNKLSILTKVSQSSDFSTKWTKSGSQGEGWKRGEVILDDYSKFQVFIEGVAGISFAHSDHIAIDDVSFTPGCQVDPDNTLPISVTPTPSYNCETGFKACKADQECISSNLFCDFNFDCVDGSDEDDCPSVCDFEDDICGWTQDPTDDTNWLIYDSSTTSGISAPITDHTTNHIDGKYIYVDGTLSSLNQHARLISPTYGQTGNTCSMSFWYYLFGDDYGKLSVILTLASGGQERVLAEITTSTDNTNKWVRQDAIMPVCVAEFQIILDALNQQNSPSSGGFAVDDIRFDTCEYTVNVPSCGSGYSKCTSGQCYPTLSQCDFTNDCCQDASDETACGNYKQCDFESNTCNWRNMIGSDEVDWSRVIASANGGPEYDHTTDSSNGYYMIMGLSGTATGDRAQLKSFPIEPVTEDCYLRMYAYLGGVSSSISVYTRTQVGGPLTFVWSTSGSDVPIKSWIRSQVLLSSSKLFEVVVEATRGSETDGIVALDDTSFTPACVVSFNTLPGPSTEAPRTSQQTQPVRTTETEEPTPGNVNDNKGIYIAVGVVGGVLFIILVAVLVAVFVQRRKYKSKSQGSTEGIGNPVYNETALSEFKMSSADDFPLDAATLSDNDGFTNAGFAEFGEGDA</sequence>
<evidence type="ECO:0000256" key="4">
    <source>
        <dbReference type="SAM" id="MobiDB-lite"/>
    </source>
</evidence>
<feature type="domain" description="MAM" evidence="7">
    <location>
        <begin position="4983"/>
        <end position="5145"/>
    </location>
</feature>
<feature type="domain" description="MAM" evidence="7">
    <location>
        <begin position="1215"/>
        <end position="1398"/>
    </location>
</feature>
<feature type="domain" description="MAM" evidence="7">
    <location>
        <begin position="3503"/>
        <end position="3668"/>
    </location>
</feature>
<dbReference type="Pfam" id="PF00629">
    <property type="entry name" value="MAM"/>
    <property type="match status" value="35"/>
</dbReference>
<feature type="compositionally biased region" description="Polar residues" evidence="4">
    <location>
        <begin position="6553"/>
        <end position="6564"/>
    </location>
</feature>
<feature type="disulfide bond" evidence="3">
    <location>
        <begin position="1762"/>
        <end position="1774"/>
    </location>
</feature>
<feature type="disulfide bond" evidence="3">
    <location>
        <begin position="5944"/>
        <end position="5959"/>
    </location>
</feature>
<feature type="disulfide bond" evidence="3">
    <location>
        <begin position="5754"/>
        <end position="5769"/>
    </location>
</feature>
<feature type="domain" description="MAM" evidence="7">
    <location>
        <begin position="1802"/>
        <end position="1971"/>
    </location>
</feature>
<dbReference type="PRINTS" id="PR00261">
    <property type="entry name" value="LDLRECEPTOR"/>
</dbReference>
<dbReference type="PROSITE" id="PS50060">
    <property type="entry name" value="MAM_2"/>
    <property type="match status" value="36"/>
</dbReference>
<feature type="domain" description="MAM" evidence="7">
    <location>
        <begin position="1394"/>
        <end position="1553"/>
    </location>
</feature>
<dbReference type="PANTHER" id="PTHR23282:SF146">
    <property type="entry name" value="RT07201P-RELATED"/>
    <property type="match status" value="1"/>
</dbReference>
<feature type="domain" description="MAM" evidence="7">
    <location>
        <begin position="1592"/>
        <end position="1755"/>
    </location>
</feature>
<feature type="domain" description="MAM" evidence="7">
    <location>
        <begin position="5964"/>
        <end position="6124"/>
    </location>
</feature>
<feature type="disulfide bond" evidence="3">
    <location>
        <begin position="3881"/>
        <end position="3899"/>
    </location>
</feature>
<feature type="domain" description="MAM" evidence="7">
    <location>
        <begin position="196"/>
        <end position="356"/>
    </location>
</feature>
<feature type="disulfide bond" evidence="3">
    <location>
        <begin position="1769"/>
        <end position="1787"/>
    </location>
</feature>
<comment type="caution">
    <text evidence="3">Lacks conserved residue(s) required for the propagation of feature annotation.</text>
</comment>
<feature type="transmembrane region" description="Helical" evidence="5">
    <location>
        <begin position="6589"/>
        <end position="6613"/>
    </location>
</feature>
<evidence type="ECO:0000256" key="2">
    <source>
        <dbReference type="ARBA" id="ARBA00023157"/>
    </source>
</evidence>
<dbReference type="SMART" id="SM00192">
    <property type="entry name" value="LDLa"/>
    <property type="match status" value="12"/>
</dbReference>
<feature type="disulfide bond" evidence="3">
    <location>
        <begin position="3692"/>
        <end position="3707"/>
    </location>
</feature>
<gene>
    <name evidence="8" type="ORF">HOLleu_03960</name>
</gene>
<feature type="domain" description="MAM" evidence="7">
    <location>
        <begin position="4642"/>
        <end position="4803"/>
    </location>
</feature>
<dbReference type="InterPro" id="IPR013320">
    <property type="entry name" value="ConA-like_dom_sf"/>
</dbReference>
<feature type="domain" description="MAM" evidence="7">
    <location>
        <begin position="1043"/>
        <end position="1213"/>
    </location>
</feature>
<feature type="disulfide bond" evidence="3">
    <location>
        <begin position="2016"/>
        <end position="2031"/>
    </location>
</feature>
<dbReference type="InterPro" id="IPR051560">
    <property type="entry name" value="MAM_domain-containing"/>
</dbReference>
<feature type="domain" description="MAM" evidence="7">
    <location>
        <begin position="6389"/>
        <end position="6548"/>
    </location>
</feature>
<evidence type="ECO:0000256" key="6">
    <source>
        <dbReference type="SAM" id="SignalP"/>
    </source>
</evidence>
<feature type="domain" description="MAM" evidence="7">
    <location>
        <begin position="2349"/>
        <end position="2512"/>
    </location>
</feature>
<dbReference type="EMBL" id="JAIZAY010000001">
    <property type="protein sequence ID" value="KAJ8050669.1"/>
    <property type="molecule type" value="Genomic_DNA"/>
</dbReference>
<feature type="domain" description="MAM" evidence="7">
    <location>
        <begin position="3185"/>
        <end position="3341"/>
    </location>
</feature>
<feature type="domain" description="MAM" evidence="7">
    <location>
        <begin position="359"/>
        <end position="527"/>
    </location>
</feature>
<feature type="disulfide bond" evidence="3">
    <location>
        <begin position="4119"/>
        <end position="4134"/>
    </location>
</feature>